<sequence>MDAIRAHNFKASVDLGARTYSKMKRAFPQLQDLPSLHQLQSQIASLSGVKPVPYHCCKNSCCLYVGPYADLDSCPYCPEPRYDSQRRPRAIFEYFPLIPRLQAMYADPEMSETLRKGPRHASKDGKISDIWDSLHIRRLRKRHVSVEDTVYEHLFLDAPSDLVFGLSADGVCPFKNRKSTCW</sequence>
<reference evidence="1" key="1">
    <citation type="submission" date="2023-03" db="EMBL/GenBank/DDBJ databases">
        <title>Massive genome expansion in bonnet fungi (Mycena s.s.) driven by repeated elements and novel gene families across ecological guilds.</title>
        <authorList>
            <consortium name="Lawrence Berkeley National Laboratory"/>
            <person name="Harder C.B."/>
            <person name="Miyauchi S."/>
            <person name="Viragh M."/>
            <person name="Kuo A."/>
            <person name="Thoen E."/>
            <person name="Andreopoulos B."/>
            <person name="Lu D."/>
            <person name="Skrede I."/>
            <person name="Drula E."/>
            <person name="Henrissat B."/>
            <person name="Morin E."/>
            <person name="Kohler A."/>
            <person name="Barry K."/>
            <person name="LaButti K."/>
            <person name="Morin E."/>
            <person name="Salamov A."/>
            <person name="Lipzen A."/>
            <person name="Mereny Z."/>
            <person name="Hegedus B."/>
            <person name="Baldrian P."/>
            <person name="Stursova M."/>
            <person name="Weitz H."/>
            <person name="Taylor A."/>
            <person name="Grigoriev I.V."/>
            <person name="Nagy L.G."/>
            <person name="Martin F."/>
            <person name="Kauserud H."/>
        </authorList>
    </citation>
    <scope>NUCLEOTIDE SEQUENCE</scope>
    <source>
        <strain evidence="1">9144</strain>
    </source>
</reference>
<evidence type="ECO:0000313" key="1">
    <source>
        <dbReference type="EMBL" id="KAJ7187699.1"/>
    </source>
</evidence>
<name>A0AAD6ULU0_9AGAR</name>
<feature type="non-terminal residue" evidence="1">
    <location>
        <position position="182"/>
    </location>
</feature>
<accession>A0AAD6ULU0</accession>
<dbReference type="EMBL" id="JARJCW010000186">
    <property type="protein sequence ID" value="KAJ7187699.1"/>
    <property type="molecule type" value="Genomic_DNA"/>
</dbReference>
<proteinExistence type="predicted"/>
<evidence type="ECO:0000313" key="2">
    <source>
        <dbReference type="Proteomes" id="UP001219525"/>
    </source>
</evidence>
<gene>
    <name evidence="1" type="ORF">GGX14DRAFT_383402</name>
</gene>
<comment type="caution">
    <text evidence="1">The sequence shown here is derived from an EMBL/GenBank/DDBJ whole genome shotgun (WGS) entry which is preliminary data.</text>
</comment>
<organism evidence="1 2">
    <name type="scientific">Mycena pura</name>
    <dbReference type="NCBI Taxonomy" id="153505"/>
    <lineage>
        <taxon>Eukaryota</taxon>
        <taxon>Fungi</taxon>
        <taxon>Dikarya</taxon>
        <taxon>Basidiomycota</taxon>
        <taxon>Agaricomycotina</taxon>
        <taxon>Agaricomycetes</taxon>
        <taxon>Agaricomycetidae</taxon>
        <taxon>Agaricales</taxon>
        <taxon>Marasmiineae</taxon>
        <taxon>Mycenaceae</taxon>
        <taxon>Mycena</taxon>
    </lineage>
</organism>
<keyword evidence="2" id="KW-1185">Reference proteome</keyword>
<dbReference type="Proteomes" id="UP001219525">
    <property type="component" value="Unassembled WGS sequence"/>
</dbReference>
<protein>
    <submittedName>
        <fullName evidence="1">Uncharacterized protein</fullName>
    </submittedName>
</protein>
<dbReference type="AlphaFoldDB" id="A0AAD6ULU0"/>